<dbReference type="RefSeq" id="WP_187570979.1">
    <property type="nucleotide sequence ID" value="NZ_CP060711.1"/>
</dbReference>
<protein>
    <submittedName>
        <fullName evidence="3">Low affinity iron permease family protein</fullName>
    </submittedName>
</protein>
<feature type="transmembrane region" description="Helical" evidence="2">
    <location>
        <begin position="47"/>
        <end position="66"/>
    </location>
</feature>
<accession>A0A7G9QV57</accession>
<dbReference type="GO" id="GO:0055085">
    <property type="term" value="P:transmembrane transport"/>
    <property type="evidence" value="ECO:0007669"/>
    <property type="project" value="InterPro"/>
</dbReference>
<evidence type="ECO:0000313" key="4">
    <source>
        <dbReference type="Proteomes" id="UP000515977"/>
    </source>
</evidence>
<dbReference type="EMBL" id="CP060711">
    <property type="protein sequence ID" value="QNN47232.1"/>
    <property type="molecule type" value="Genomic_DNA"/>
</dbReference>
<proteinExistence type="predicted"/>
<keyword evidence="4" id="KW-1185">Reference proteome</keyword>
<keyword evidence="2" id="KW-0812">Transmembrane</keyword>
<dbReference type="InterPro" id="IPR007251">
    <property type="entry name" value="Iron_permease_Fet4"/>
</dbReference>
<dbReference type="AlphaFoldDB" id="A0A7G9QV57"/>
<name>A0A7G9QV57_9GAMM</name>
<dbReference type="KEGG" id="tbv:H9L17_03520"/>
<evidence type="ECO:0000256" key="2">
    <source>
        <dbReference type="SAM" id="Phobius"/>
    </source>
</evidence>
<dbReference type="Pfam" id="PF04120">
    <property type="entry name" value="Iron_permease"/>
    <property type="match status" value="1"/>
</dbReference>
<gene>
    <name evidence="3" type="ORF">H9L17_03520</name>
</gene>
<keyword evidence="2" id="KW-0472">Membrane</keyword>
<sequence>MRQTPLFGRLAKWASRASGRPMAFILALSAVVVWIVTGPIFGFSDTWQLVINTGTTIVTFLMVFLIQSSQNRDTEAIQLKLDELIRATRGAHNKLMDLEELEESELDAVHESYATLARNARDCGDEAEECGTPEVKDALAELKQAEAKLEDVTDGAPGKHKPVAAQRGA</sequence>
<organism evidence="3 4">
    <name type="scientific">Thermomonas brevis</name>
    <dbReference type="NCBI Taxonomy" id="215691"/>
    <lineage>
        <taxon>Bacteria</taxon>
        <taxon>Pseudomonadati</taxon>
        <taxon>Pseudomonadota</taxon>
        <taxon>Gammaproteobacteria</taxon>
        <taxon>Lysobacterales</taxon>
        <taxon>Lysobacteraceae</taxon>
        <taxon>Thermomonas</taxon>
    </lineage>
</organism>
<feature type="region of interest" description="Disordered" evidence="1">
    <location>
        <begin position="148"/>
        <end position="169"/>
    </location>
</feature>
<reference evidence="3 4" key="1">
    <citation type="submission" date="2020-08" db="EMBL/GenBank/DDBJ databases">
        <title>Genome sequence of Thermomonas brevis KACC 16975T.</title>
        <authorList>
            <person name="Hyun D.-W."/>
            <person name="Bae J.-W."/>
        </authorList>
    </citation>
    <scope>NUCLEOTIDE SEQUENCE [LARGE SCALE GENOMIC DNA]</scope>
    <source>
        <strain evidence="3 4">KACC 16975</strain>
    </source>
</reference>
<keyword evidence="2" id="KW-1133">Transmembrane helix</keyword>
<dbReference type="Proteomes" id="UP000515977">
    <property type="component" value="Chromosome"/>
</dbReference>
<evidence type="ECO:0000256" key="1">
    <source>
        <dbReference type="SAM" id="MobiDB-lite"/>
    </source>
</evidence>
<feature type="transmembrane region" description="Helical" evidence="2">
    <location>
        <begin position="21"/>
        <end position="41"/>
    </location>
</feature>
<evidence type="ECO:0000313" key="3">
    <source>
        <dbReference type="EMBL" id="QNN47232.1"/>
    </source>
</evidence>